<evidence type="ECO:0000256" key="5">
    <source>
        <dbReference type="ARBA" id="ARBA00023136"/>
    </source>
</evidence>
<feature type="transmembrane region" description="Helical" evidence="6">
    <location>
        <begin position="300"/>
        <end position="317"/>
    </location>
</feature>
<proteinExistence type="predicted"/>
<comment type="caution">
    <text evidence="8">The sequence shown here is derived from an EMBL/GenBank/DDBJ whole genome shotgun (WGS) entry which is preliminary data.</text>
</comment>
<feature type="transmembrane region" description="Helical" evidence="6">
    <location>
        <begin position="394"/>
        <end position="417"/>
    </location>
</feature>
<evidence type="ECO:0000259" key="7">
    <source>
        <dbReference type="Pfam" id="PF02687"/>
    </source>
</evidence>
<evidence type="ECO:0000256" key="4">
    <source>
        <dbReference type="ARBA" id="ARBA00022989"/>
    </source>
</evidence>
<feature type="transmembrane region" description="Helical" evidence="6">
    <location>
        <begin position="71"/>
        <end position="97"/>
    </location>
</feature>
<feature type="transmembrane region" description="Helical" evidence="6">
    <location>
        <begin position="211"/>
        <end position="228"/>
    </location>
</feature>
<accession>A0A3N3ZVD7</accession>
<dbReference type="RefSeq" id="WP_123825812.1">
    <property type="nucleotide sequence ID" value="NZ_RKMF01000013.1"/>
</dbReference>
<feature type="domain" description="ABC3 transporter permease C-terminal" evidence="7">
    <location>
        <begin position="105"/>
        <end position="194"/>
    </location>
</feature>
<feature type="transmembrane region" description="Helical" evidence="6">
    <location>
        <begin position="423"/>
        <end position="442"/>
    </location>
</feature>
<feature type="transmembrane region" description="Helical" evidence="6">
    <location>
        <begin position="240"/>
        <end position="263"/>
    </location>
</feature>
<feature type="transmembrane region" description="Helical" evidence="6">
    <location>
        <begin position="34"/>
        <end position="59"/>
    </location>
</feature>
<feature type="transmembrane region" description="Helical" evidence="6">
    <location>
        <begin position="337"/>
        <end position="354"/>
    </location>
</feature>
<name>A0A3N3ZVD7_9MICC</name>
<sequence length="459" mass="48432">MKALTTVHPGRLPKAPLPVLTLFARKSAADHRSWALPVTAYALVSGLLVSVIAGVVMYWQFQFTAPGMVSTYRILSAVALFILALPLINLASAAARLSTRRKDSRLSGLRLLGAPRRTLSALILGEAVTQATLGVVIGGGLYALLIPVLGLLHVDGRQIGAGAMVLPVPVILLCWALLILLAGVSSAVGLRRISISPLAVRTRRDVPKMHWLRAVVPVIALVAVVLLWRESLSLPEIGVALVGSAVLFGVPMMAMAFAGPWIVARSGRRMHRKAKSPEHLVAARMILSDPRAAWRQLQSVVLLAFVAVTVGGGLAVMAQTSGQPGVEHLVADMRTGAVLTVLFGFFTVACAVMIDQTAAVADRRDVWRNLDLVGMPFGSVDRVRRMAVTRPMRALLIVALVSAVVVQAPVLGVGLVLSPTSVGAAAVVLGLGILMVPLAVLLTRSSLTTAVREPVGQVL</sequence>
<protein>
    <submittedName>
        <fullName evidence="8">FtsX-like permease family protein</fullName>
    </submittedName>
</protein>
<keyword evidence="3 6" id="KW-0812">Transmembrane</keyword>
<gene>
    <name evidence="8" type="ORF">EDL96_10330</name>
</gene>
<evidence type="ECO:0000256" key="2">
    <source>
        <dbReference type="ARBA" id="ARBA00022475"/>
    </source>
</evidence>
<keyword evidence="5 6" id="KW-0472">Membrane</keyword>
<keyword evidence="2" id="KW-1003">Cell membrane</keyword>
<dbReference type="InterPro" id="IPR003838">
    <property type="entry name" value="ABC3_permease_C"/>
</dbReference>
<evidence type="ECO:0000256" key="1">
    <source>
        <dbReference type="ARBA" id="ARBA00004651"/>
    </source>
</evidence>
<dbReference type="AlphaFoldDB" id="A0A3N3ZVD7"/>
<evidence type="ECO:0000313" key="8">
    <source>
        <dbReference type="EMBL" id="ROZ62308.1"/>
    </source>
</evidence>
<comment type="subcellular location">
    <subcellularLocation>
        <location evidence="1">Cell membrane</location>
        <topology evidence="1">Multi-pass membrane protein</topology>
    </subcellularLocation>
</comment>
<dbReference type="Pfam" id="PF02687">
    <property type="entry name" value="FtsX"/>
    <property type="match status" value="1"/>
</dbReference>
<keyword evidence="9" id="KW-1185">Reference proteome</keyword>
<dbReference type="GO" id="GO:0005886">
    <property type="term" value="C:plasma membrane"/>
    <property type="evidence" value="ECO:0007669"/>
    <property type="project" value="UniProtKB-SubCell"/>
</dbReference>
<organism evidence="8 9">
    <name type="scientific">Kocuria soli</name>
    <dbReference type="NCBI Taxonomy" id="2485125"/>
    <lineage>
        <taxon>Bacteria</taxon>
        <taxon>Bacillati</taxon>
        <taxon>Actinomycetota</taxon>
        <taxon>Actinomycetes</taxon>
        <taxon>Micrococcales</taxon>
        <taxon>Micrococcaceae</taxon>
        <taxon>Kocuria</taxon>
    </lineage>
</organism>
<evidence type="ECO:0000313" key="9">
    <source>
        <dbReference type="Proteomes" id="UP000270616"/>
    </source>
</evidence>
<evidence type="ECO:0000256" key="6">
    <source>
        <dbReference type="SAM" id="Phobius"/>
    </source>
</evidence>
<feature type="transmembrane region" description="Helical" evidence="6">
    <location>
        <begin position="118"/>
        <end position="145"/>
    </location>
</feature>
<dbReference type="OrthoDB" id="5118998at2"/>
<dbReference type="EMBL" id="RKMF01000013">
    <property type="protein sequence ID" value="ROZ62308.1"/>
    <property type="molecule type" value="Genomic_DNA"/>
</dbReference>
<evidence type="ECO:0000256" key="3">
    <source>
        <dbReference type="ARBA" id="ARBA00022692"/>
    </source>
</evidence>
<feature type="transmembrane region" description="Helical" evidence="6">
    <location>
        <begin position="165"/>
        <end position="190"/>
    </location>
</feature>
<keyword evidence="4 6" id="KW-1133">Transmembrane helix</keyword>
<reference evidence="8 9" key="1">
    <citation type="submission" date="2018-10" db="EMBL/GenBank/DDBJ databases">
        <title>Kocuria sp. M5W7-7, whole genome shotgun sequence.</title>
        <authorList>
            <person name="Tuo L."/>
        </authorList>
    </citation>
    <scope>NUCLEOTIDE SEQUENCE [LARGE SCALE GENOMIC DNA]</scope>
    <source>
        <strain evidence="8 9">M5W7-7</strain>
    </source>
</reference>
<dbReference type="Proteomes" id="UP000270616">
    <property type="component" value="Unassembled WGS sequence"/>
</dbReference>